<name>A0A7J6LSG7_PERCH</name>
<dbReference type="Proteomes" id="UP000591131">
    <property type="component" value="Unassembled WGS sequence"/>
</dbReference>
<feature type="compositionally biased region" description="Pro residues" evidence="1">
    <location>
        <begin position="273"/>
        <end position="283"/>
    </location>
</feature>
<evidence type="ECO:0000256" key="1">
    <source>
        <dbReference type="SAM" id="MobiDB-lite"/>
    </source>
</evidence>
<feature type="region of interest" description="Disordered" evidence="1">
    <location>
        <begin position="1"/>
        <end position="316"/>
    </location>
</feature>
<organism evidence="2 3">
    <name type="scientific">Perkinsus chesapeaki</name>
    <name type="common">Clam parasite</name>
    <name type="synonym">Perkinsus andrewsi</name>
    <dbReference type="NCBI Taxonomy" id="330153"/>
    <lineage>
        <taxon>Eukaryota</taxon>
        <taxon>Sar</taxon>
        <taxon>Alveolata</taxon>
        <taxon>Perkinsozoa</taxon>
        <taxon>Perkinsea</taxon>
        <taxon>Perkinsida</taxon>
        <taxon>Perkinsidae</taxon>
        <taxon>Perkinsus</taxon>
    </lineage>
</organism>
<dbReference type="OrthoDB" id="10674006at2759"/>
<comment type="caution">
    <text evidence="2">The sequence shown here is derived from an EMBL/GenBank/DDBJ whole genome shotgun (WGS) entry which is preliminary data.</text>
</comment>
<feature type="compositionally biased region" description="Basic and acidic residues" evidence="1">
    <location>
        <begin position="181"/>
        <end position="190"/>
    </location>
</feature>
<gene>
    <name evidence="2" type="ORF">FOL47_006374</name>
</gene>
<reference evidence="2 3" key="1">
    <citation type="submission" date="2020-04" db="EMBL/GenBank/DDBJ databases">
        <title>Perkinsus chesapeaki whole genome sequence.</title>
        <authorList>
            <person name="Bogema D.R."/>
        </authorList>
    </citation>
    <scope>NUCLEOTIDE SEQUENCE [LARGE SCALE GENOMIC DNA]</scope>
    <source>
        <strain evidence="2">ATCC PRA-425</strain>
    </source>
</reference>
<feature type="compositionally biased region" description="Polar residues" evidence="1">
    <location>
        <begin position="409"/>
        <end position="428"/>
    </location>
</feature>
<dbReference type="AlphaFoldDB" id="A0A7J6LSG7"/>
<evidence type="ECO:0000313" key="2">
    <source>
        <dbReference type="EMBL" id="KAF4662173.1"/>
    </source>
</evidence>
<feature type="region of interest" description="Disordered" evidence="1">
    <location>
        <begin position="405"/>
        <end position="431"/>
    </location>
</feature>
<accession>A0A7J6LSG7</accession>
<proteinExistence type="predicted"/>
<dbReference type="EMBL" id="JAAPAO010000354">
    <property type="protein sequence ID" value="KAF4662173.1"/>
    <property type="molecule type" value="Genomic_DNA"/>
</dbReference>
<feature type="compositionally biased region" description="Pro residues" evidence="1">
    <location>
        <begin position="338"/>
        <end position="348"/>
    </location>
</feature>
<evidence type="ECO:0000313" key="3">
    <source>
        <dbReference type="Proteomes" id="UP000591131"/>
    </source>
</evidence>
<feature type="region of interest" description="Disordered" evidence="1">
    <location>
        <begin position="330"/>
        <end position="357"/>
    </location>
</feature>
<feature type="compositionally biased region" description="Basic and acidic residues" evidence="1">
    <location>
        <begin position="89"/>
        <end position="101"/>
    </location>
</feature>
<sequence>MRPPSKKGKHLSGMGGNAIPLGRMRTFNTPTPSPDSSPETQNSEATPRPVGPPPVVGGRGRGLTMPAWMKNQSGAGESPGGLPAAATESSRESERSGEDRHHRSSSRGWSKEDSSRGWSDSAASRGWDDSSRDRRDRRDRDHHHHHRDRDRDYRRDRDRDRSGRRRGSGRDSRSRSRSRRDRRDDRDRRGSYQSTTAPPQPFDPTSRRGAVSIAATLPPQQQQQPMAYGTGTGEHAPPALQRNGTPPPLGPQRTMQGKEAATTGFQMKLGGGAPPPPQAPPGPRNSLDPAVFHAPPPPPAAVPAAGDQATSQNMDQQQYWQYMQQQGIPIPQQQQPGGAPPPLPPPTGPSGGHQSYSVPGMPWIANINIVTLPEAMTAVPSPAGNEGADRCSNSNSAVHAAEKEMVPQAVTQESPRSSVEDTSSQQVAEHQAQVRRELHLKHHKVAINVPILPVMGNSPIVPARGNPVLSEMEGSMSPTQEHLRQLDYFKWLKNNQPATAPSSDSM</sequence>
<protein>
    <submittedName>
        <fullName evidence="2">Uncharacterized protein</fullName>
    </submittedName>
</protein>
<feature type="compositionally biased region" description="Basic and acidic residues" evidence="1">
    <location>
        <begin position="149"/>
        <end position="161"/>
    </location>
</feature>
<keyword evidence="3" id="KW-1185">Reference proteome</keyword>
<feature type="compositionally biased region" description="Basic residues" evidence="1">
    <location>
        <begin position="1"/>
        <end position="10"/>
    </location>
</feature>
<feature type="compositionally biased region" description="Basic and acidic residues" evidence="1">
    <location>
        <begin position="126"/>
        <end position="139"/>
    </location>
</feature>